<name>A0A5J4U7Z1_9EUKA</name>
<sequence length="138" mass="16380">MLGIMENQCEMNQCTESTECTECMTLYIEILPQPYCHQCFTLSALSEPYRRIMANGTCQRCGQMEQNELVHRVNRVHRVHEDEFIKGRTFLQVMDLYPRDMQLNEFRTLMFNKLDKKQLTKSGKPAAKPKYYLKKEDK</sequence>
<accession>A0A5J4U7Z1</accession>
<dbReference type="Proteomes" id="UP000324800">
    <property type="component" value="Unassembled WGS sequence"/>
</dbReference>
<protein>
    <submittedName>
        <fullName evidence="1">Uncharacterized protein</fullName>
    </submittedName>
</protein>
<organism evidence="1 2">
    <name type="scientific">Streblomastix strix</name>
    <dbReference type="NCBI Taxonomy" id="222440"/>
    <lineage>
        <taxon>Eukaryota</taxon>
        <taxon>Metamonada</taxon>
        <taxon>Preaxostyla</taxon>
        <taxon>Oxymonadida</taxon>
        <taxon>Streblomastigidae</taxon>
        <taxon>Streblomastix</taxon>
    </lineage>
</organism>
<dbReference type="AlphaFoldDB" id="A0A5J4U7Z1"/>
<proteinExistence type="predicted"/>
<evidence type="ECO:0000313" key="1">
    <source>
        <dbReference type="EMBL" id="KAA6366996.1"/>
    </source>
</evidence>
<dbReference type="EMBL" id="SNRW01018791">
    <property type="protein sequence ID" value="KAA6366996.1"/>
    <property type="molecule type" value="Genomic_DNA"/>
</dbReference>
<gene>
    <name evidence="1" type="ORF">EZS28_037477</name>
</gene>
<evidence type="ECO:0000313" key="2">
    <source>
        <dbReference type="Proteomes" id="UP000324800"/>
    </source>
</evidence>
<reference evidence="1 2" key="1">
    <citation type="submission" date="2019-03" db="EMBL/GenBank/DDBJ databases">
        <title>Single cell metagenomics reveals metabolic interactions within the superorganism composed of flagellate Streblomastix strix and complex community of Bacteroidetes bacteria on its surface.</title>
        <authorList>
            <person name="Treitli S.C."/>
            <person name="Kolisko M."/>
            <person name="Husnik F."/>
            <person name="Keeling P."/>
            <person name="Hampl V."/>
        </authorList>
    </citation>
    <scope>NUCLEOTIDE SEQUENCE [LARGE SCALE GENOMIC DNA]</scope>
    <source>
        <strain evidence="1">ST1C</strain>
    </source>
</reference>
<comment type="caution">
    <text evidence="1">The sequence shown here is derived from an EMBL/GenBank/DDBJ whole genome shotgun (WGS) entry which is preliminary data.</text>
</comment>